<protein>
    <submittedName>
        <fullName evidence="1">Uncharacterized protein</fullName>
    </submittedName>
</protein>
<accession>A0A7J8D747</accession>
<organism evidence="1 2">
    <name type="scientific">Rousettus aegyptiacus</name>
    <name type="common">Egyptian fruit bat</name>
    <name type="synonym">Pteropus aegyptiacus</name>
    <dbReference type="NCBI Taxonomy" id="9407"/>
    <lineage>
        <taxon>Eukaryota</taxon>
        <taxon>Metazoa</taxon>
        <taxon>Chordata</taxon>
        <taxon>Craniata</taxon>
        <taxon>Vertebrata</taxon>
        <taxon>Euteleostomi</taxon>
        <taxon>Mammalia</taxon>
        <taxon>Eutheria</taxon>
        <taxon>Laurasiatheria</taxon>
        <taxon>Chiroptera</taxon>
        <taxon>Yinpterochiroptera</taxon>
        <taxon>Pteropodoidea</taxon>
        <taxon>Pteropodidae</taxon>
        <taxon>Rousettinae</taxon>
        <taxon>Rousettus</taxon>
    </lineage>
</organism>
<dbReference type="EMBL" id="JACASE010000013">
    <property type="protein sequence ID" value="KAF6418769.1"/>
    <property type="molecule type" value="Genomic_DNA"/>
</dbReference>
<dbReference type="AlphaFoldDB" id="A0A7J8D747"/>
<keyword evidence="2" id="KW-1185">Reference proteome</keyword>
<name>A0A7J8D747_ROUAE</name>
<comment type="caution">
    <text evidence="1">The sequence shown here is derived from an EMBL/GenBank/DDBJ whole genome shotgun (WGS) entry which is preliminary data.</text>
</comment>
<evidence type="ECO:0000313" key="2">
    <source>
        <dbReference type="Proteomes" id="UP000593571"/>
    </source>
</evidence>
<dbReference type="Proteomes" id="UP000593571">
    <property type="component" value="Unassembled WGS sequence"/>
</dbReference>
<proteinExistence type="predicted"/>
<reference evidence="1 2" key="1">
    <citation type="journal article" date="2020" name="Nature">
        <title>Six reference-quality genomes reveal evolution of bat adaptations.</title>
        <authorList>
            <person name="Jebb D."/>
            <person name="Huang Z."/>
            <person name="Pippel M."/>
            <person name="Hughes G.M."/>
            <person name="Lavrichenko K."/>
            <person name="Devanna P."/>
            <person name="Winkler S."/>
            <person name="Jermiin L.S."/>
            <person name="Skirmuntt E.C."/>
            <person name="Katzourakis A."/>
            <person name="Burkitt-Gray L."/>
            <person name="Ray D.A."/>
            <person name="Sullivan K.A.M."/>
            <person name="Roscito J.G."/>
            <person name="Kirilenko B.M."/>
            <person name="Davalos L.M."/>
            <person name="Corthals A.P."/>
            <person name="Power M.L."/>
            <person name="Jones G."/>
            <person name="Ransome R.D."/>
            <person name="Dechmann D.K.N."/>
            <person name="Locatelli A.G."/>
            <person name="Puechmaille S.J."/>
            <person name="Fedrigo O."/>
            <person name="Jarvis E.D."/>
            <person name="Hiller M."/>
            <person name="Vernes S.C."/>
            <person name="Myers E.W."/>
            <person name="Teeling E.C."/>
        </authorList>
    </citation>
    <scope>NUCLEOTIDE SEQUENCE [LARGE SCALE GENOMIC DNA]</scope>
    <source>
        <strain evidence="1">MRouAeg1</strain>
        <tissue evidence="1">Muscle</tissue>
    </source>
</reference>
<evidence type="ECO:0000313" key="1">
    <source>
        <dbReference type="EMBL" id="KAF6418769.1"/>
    </source>
</evidence>
<sequence length="145" mass="15682">MNHPPPTHPPPHPHHFPWSHCSALLHRGRSDGLTFSFSPSPFRRSFARVTPFAPGAFPCVSRGLTPWPPQASAQSSAYRGASPTTSSRTATCHSLLLLPDSVFPRSPPYPLALHIDLFDYRVSLPLDGSSAGSEPRLIPSIVGAQ</sequence>
<gene>
    <name evidence="1" type="ORF">HJG63_008791</name>
</gene>